<reference evidence="6 7" key="1">
    <citation type="submission" date="2022-04" db="EMBL/GenBank/DDBJ databases">
        <title>Genome sequence of C. roseum typestrain.</title>
        <authorList>
            <person name="Poehlein A."/>
            <person name="Schoch T."/>
            <person name="Duerre P."/>
            <person name="Daniel R."/>
        </authorList>
    </citation>
    <scope>NUCLEOTIDE SEQUENCE [LARGE SCALE GENOMIC DNA]</scope>
    <source>
        <strain evidence="6 7">DSM 7320</strain>
    </source>
</reference>
<dbReference type="Proteomes" id="UP000190951">
    <property type="component" value="Chromosome"/>
</dbReference>
<dbReference type="CDD" id="cd00449">
    <property type="entry name" value="PLPDE_IV"/>
    <property type="match status" value="1"/>
</dbReference>
<dbReference type="RefSeq" id="WP_176091539.1">
    <property type="nucleotide sequence ID" value="NZ_CP096983.1"/>
</dbReference>
<evidence type="ECO:0000256" key="3">
    <source>
        <dbReference type="ARBA" id="ARBA00022898"/>
    </source>
</evidence>
<keyword evidence="3 5" id="KW-0663">Pyridoxal phosphate</keyword>
<evidence type="ECO:0000256" key="2">
    <source>
        <dbReference type="ARBA" id="ARBA00009320"/>
    </source>
</evidence>
<dbReference type="InterPro" id="IPR001544">
    <property type="entry name" value="Aminotrans_IV"/>
</dbReference>
<dbReference type="GO" id="GO:0008652">
    <property type="term" value="P:amino acid biosynthetic process"/>
    <property type="evidence" value="ECO:0007669"/>
    <property type="project" value="UniProtKB-ARBA"/>
</dbReference>
<evidence type="ECO:0000256" key="5">
    <source>
        <dbReference type="RuleBase" id="RU004516"/>
    </source>
</evidence>
<dbReference type="PROSITE" id="PS00770">
    <property type="entry name" value="AA_TRANSFER_CLASS_4"/>
    <property type="match status" value="1"/>
</dbReference>
<evidence type="ECO:0000256" key="1">
    <source>
        <dbReference type="ARBA" id="ARBA00001933"/>
    </source>
</evidence>
<dbReference type="KEGG" id="crw:CROST_020040"/>
<dbReference type="InterPro" id="IPR018300">
    <property type="entry name" value="Aminotrans_IV_CS"/>
</dbReference>
<protein>
    <submittedName>
        <fullName evidence="6">D-alanine aminotransferase</fullName>
        <ecNumber evidence="6">2.6.1.21</ecNumber>
    </submittedName>
</protein>
<dbReference type="STRING" id="84029.CROST_16650"/>
<dbReference type="AlphaFoldDB" id="A0A1S8L9P9"/>
<dbReference type="GO" id="GO:0046394">
    <property type="term" value="P:carboxylic acid biosynthetic process"/>
    <property type="evidence" value="ECO:0007669"/>
    <property type="project" value="UniProtKB-ARBA"/>
</dbReference>
<accession>A0A1S8L9P9</accession>
<dbReference type="InterPro" id="IPR043132">
    <property type="entry name" value="BCAT-like_C"/>
</dbReference>
<dbReference type="Pfam" id="PF01063">
    <property type="entry name" value="Aminotran_4"/>
    <property type="match status" value="1"/>
</dbReference>
<dbReference type="Gene3D" id="3.30.470.10">
    <property type="match status" value="1"/>
</dbReference>
<evidence type="ECO:0000313" key="6">
    <source>
        <dbReference type="EMBL" id="URZ11287.1"/>
    </source>
</evidence>
<dbReference type="Gene3D" id="3.20.10.10">
    <property type="entry name" value="D-amino Acid Aminotransferase, subunit A, domain 2"/>
    <property type="match status" value="1"/>
</dbReference>
<sequence>MEKCVQEYFVLNGKVEKVEVFDGDFVNRGKSIYEVIRIIDGVPLFLDKHIARLERSFGLEQLKMSTDIKHVKRDIFTLIKANKAKEGNIKIVFNYLDGEYSTYLYFIKHKYPDKLDYENGVKTILYNGERENPNAKVINLNFRQMVDKEIKEKGVFEAILVDRNGNITEGSKSNIFMVQDNIVYTAPREDVLPGITREVIVGICKQCGYTVEDRRISCKEISKLQGLFISGTSPKVLPISQVDNIEINSQNNETIRNIRKAYDNYISNYIKNFDSKS</sequence>
<evidence type="ECO:0000256" key="4">
    <source>
        <dbReference type="RuleBase" id="RU004106"/>
    </source>
</evidence>
<evidence type="ECO:0000313" key="7">
    <source>
        <dbReference type="Proteomes" id="UP000190951"/>
    </source>
</evidence>
<dbReference type="EC" id="2.6.1.21" evidence="6"/>
<gene>
    <name evidence="6" type="primary">dat_2</name>
    <name evidence="6" type="ORF">CROST_020040</name>
</gene>
<dbReference type="GO" id="GO:0005829">
    <property type="term" value="C:cytosol"/>
    <property type="evidence" value="ECO:0007669"/>
    <property type="project" value="TreeGrafter"/>
</dbReference>
<dbReference type="GO" id="GO:0047810">
    <property type="term" value="F:D-alanine-2-oxoglutarate aminotransferase activity"/>
    <property type="evidence" value="ECO:0007669"/>
    <property type="project" value="UniProtKB-EC"/>
</dbReference>
<organism evidence="6 7">
    <name type="scientific">Clostridium felsineum</name>
    <dbReference type="NCBI Taxonomy" id="36839"/>
    <lineage>
        <taxon>Bacteria</taxon>
        <taxon>Bacillati</taxon>
        <taxon>Bacillota</taxon>
        <taxon>Clostridia</taxon>
        <taxon>Eubacteriales</taxon>
        <taxon>Clostridiaceae</taxon>
        <taxon>Clostridium</taxon>
    </lineage>
</organism>
<dbReference type="PANTHER" id="PTHR42743">
    <property type="entry name" value="AMINO-ACID AMINOTRANSFERASE"/>
    <property type="match status" value="1"/>
</dbReference>
<comment type="cofactor">
    <cofactor evidence="1 5">
        <name>pyridoxal 5'-phosphate</name>
        <dbReference type="ChEBI" id="CHEBI:597326"/>
    </cofactor>
</comment>
<keyword evidence="6" id="KW-0032">Aminotransferase</keyword>
<name>A0A1S8L9P9_9CLOT</name>
<keyword evidence="7" id="KW-1185">Reference proteome</keyword>
<dbReference type="EMBL" id="CP096983">
    <property type="protein sequence ID" value="URZ11287.1"/>
    <property type="molecule type" value="Genomic_DNA"/>
</dbReference>
<proteinExistence type="inferred from homology"/>
<keyword evidence="6" id="KW-0808">Transferase</keyword>
<dbReference type="InterPro" id="IPR050571">
    <property type="entry name" value="Class-IV_PLP-Dep_Aminotrnsfr"/>
</dbReference>
<dbReference type="InterPro" id="IPR036038">
    <property type="entry name" value="Aminotransferase-like"/>
</dbReference>
<dbReference type="PANTHER" id="PTHR42743:SF11">
    <property type="entry name" value="AMINODEOXYCHORISMATE LYASE"/>
    <property type="match status" value="1"/>
</dbReference>
<dbReference type="FunFam" id="3.20.10.10:FF:000002">
    <property type="entry name" value="D-alanine aminotransferase"/>
    <property type="match status" value="1"/>
</dbReference>
<dbReference type="InterPro" id="IPR043131">
    <property type="entry name" value="BCAT-like_N"/>
</dbReference>
<comment type="similarity">
    <text evidence="2 4">Belongs to the class-IV pyridoxal-phosphate-dependent aminotransferase family.</text>
</comment>
<dbReference type="SUPFAM" id="SSF56752">
    <property type="entry name" value="D-aminoacid aminotransferase-like PLP-dependent enzymes"/>
    <property type="match status" value="1"/>
</dbReference>